<accession>A0A3N4MG24</accession>
<keyword evidence="2" id="KW-0732">Signal</keyword>
<keyword evidence="7" id="KW-1185">Reference proteome</keyword>
<sequence>MHNYDVVIIGSGLGGLTCGAILSKNGYKVCVLEKNKQIGGCLQTFTRDKTIFDSGVHYVGGLEPGQNMYQIFKYLGIMEKLNLKRLDMDCFDRIAFAGDNKEYKMAQGYELFIEGLLKDFPGEEKALREYCDMLQYICTKFPLYNLRMGGFDEKESVLSINAAEYINSLSSNRRLTQVLAANNPLYAGVEGKTPMYVHALVLNSYIESSWKCVNGGSQIGKWLGRVILENGGTMIKYQEVKRIVAEGHEVQFVETATGEQYRAKHFISNVHPANTLDMLESDVIRQAYRSRIKSLENGNSTLMVNAVLKPGMFPHMNYNYYYHGVESVWGGHDYTEETWPTGYAMFISPDAKDHRFANGLSIMAYMNIKDVAPWIDTFNTVTSEGDRGDDYEAFKKEKAEKLLDMVEKRFPVLRQCIQSYYVATPLSFRDYIGTSDGSMYGVLKDSNDPLRTFISSRTKLNNLFLTGQNLNMHGILGVSMSSVVTCSELLDMEKLLHDIKMA</sequence>
<gene>
    <name evidence="6" type="ORF">EG028_13155</name>
</gene>
<dbReference type="Gene3D" id="3.50.50.60">
    <property type="entry name" value="FAD/NAD(P)-binding domain"/>
    <property type="match status" value="2"/>
</dbReference>
<comment type="caution">
    <text evidence="6">The sequence shown here is derived from an EMBL/GenBank/DDBJ whole genome shotgun (WGS) entry which is preliminary data.</text>
</comment>
<dbReference type="InterPro" id="IPR036188">
    <property type="entry name" value="FAD/NAD-bd_sf"/>
</dbReference>
<dbReference type="Proteomes" id="UP000279089">
    <property type="component" value="Unassembled WGS sequence"/>
</dbReference>
<evidence type="ECO:0000313" key="6">
    <source>
        <dbReference type="EMBL" id="RPD40956.1"/>
    </source>
</evidence>
<keyword evidence="3" id="KW-0274">FAD</keyword>
<evidence type="ECO:0000256" key="5">
    <source>
        <dbReference type="ARBA" id="ARBA00023027"/>
    </source>
</evidence>
<dbReference type="RefSeq" id="WP_120516741.1">
    <property type="nucleotide sequence ID" value="NZ_QXZY01000007.1"/>
</dbReference>
<name>A0A3N4MG24_9BACT</name>
<dbReference type="SUPFAM" id="SSF51905">
    <property type="entry name" value="FAD/NAD(P)-binding domain"/>
    <property type="match status" value="1"/>
</dbReference>
<proteinExistence type="predicted"/>
<keyword evidence="4" id="KW-0521">NADP</keyword>
<evidence type="ECO:0000256" key="3">
    <source>
        <dbReference type="ARBA" id="ARBA00022827"/>
    </source>
</evidence>
<dbReference type="OrthoDB" id="9789960at2"/>
<dbReference type="PANTHER" id="PTHR46091:SF3">
    <property type="entry name" value="AMINE OXIDASE DOMAIN-CONTAINING PROTEIN"/>
    <property type="match status" value="1"/>
</dbReference>
<dbReference type="AlphaFoldDB" id="A0A3N4MG24"/>
<reference evidence="7" key="1">
    <citation type="submission" date="2018-11" db="EMBL/GenBank/DDBJ databases">
        <title>Chitinophaga lutea sp.nov., isolate from arsenic contaminated soil.</title>
        <authorList>
            <person name="Zong Y."/>
        </authorList>
    </citation>
    <scope>NUCLEOTIDE SEQUENCE [LARGE SCALE GENOMIC DNA]</scope>
    <source>
        <strain evidence="7">YLT18</strain>
    </source>
</reference>
<dbReference type="PANTHER" id="PTHR46091">
    <property type="entry name" value="BLR7054 PROTEIN"/>
    <property type="match status" value="1"/>
</dbReference>
<evidence type="ECO:0000256" key="1">
    <source>
        <dbReference type="ARBA" id="ARBA00022630"/>
    </source>
</evidence>
<dbReference type="InterPro" id="IPR052206">
    <property type="entry name" value="Retinol_saturase"/>
</dbReference>
<protein>
    <submittedName>
        <fullName evidence="6">NAD(P)/FAD-dependent oxidoreductase</fullName>
    </submittedName>
</protein>
<evidence type="ECO:0000313" key="7">
    <source>
        <dbReference type="Proteomes" id="UP000279089"/>
    </source>
</evidence>
<dbReference type="EMBL" id="RMBX01000006">
    <property type="protein sequence ID" value="RPD40956.1"/>
    <property type="molecule type" value="Genomic_DNA"/>
</dbReference>
<evidence type="ECO:0000256" key="4">
    <source>
        <dbReference type="ARBA" id="ARBA00022857"/>
    </source>
</evidence>
<keyword evidence="1" id="KW-0285">Flavoprotein</keyword>
<keyword evidence="5" id="KW-0520">NAD</keyword>
<organism evidence="6 7">
    <name type="scientific">Chitinophaga barathri</name>
    <dbReference type="NCBI Taxonomy" id="1647451"/>
    <lineage>
        <taxon>Bacteria</taxon>
        <taxon>Pseudomonadati</taxon>
        <taxon>Bacteroidota</taxon>
        <taxon>Chitinophagia</taxon>
        <taxon>Chitinophagales</taxon>
        <taxon>Chitinophagaceae</taxon>
        <taxon>Chitinophaga</taxon>
    </lineage>
</organism>
<evidence type="ECO:0000256" key="2">
    <source>
        <dbReference type="ARBA" id="ARBA00022729"/>
    </source>
</evidence>
<dbReference type="Pfam" id="PF13450">
    <property type="entry name" value="NAD_binding_8"/>
    <property type="match status" value="1"/>
</dbReference>